<dbReference type="Gene3D" id="3.30.70.270">
    <property type="match status" value="1"/>
</dbReference>
<protein>
    <recommendedName>
        <fullName evidence="3">Diguanylate cyclase</fullName>
    </recommendedName>
</protein>
<dbReference type="AlphaFoldDB" id="A0A6V8NKM5"/>
<gene>
    <name evidence="1" type="ORF">HKBW3S03_01364</name>
</gene>
<evidence type="ECO:0000313" key="2">
    <source>
        <dbReference type="Proteomes" id="UP000574717"/>
    </source>
</evidence>
<sequence>NNPIFMRRGAPRRMGDACGKIELDGLTTSIGLIEFGPDDPAEAVIEMVDRAMYRAKGAGGGRIEIAGP</sequence>
<proteinExistence type="predicted"/>
<dbReference type="InterPro" id="IPR029787">
    <property type="entry name" value="Nucleotide_cyclase"/>
</dbReference>
<accession>A0A6V8NKM5</accession>
<dbReference type="SUPFAM" id="SSF55073">
    <property type="entry name" value="Nucleotide cyclase"/>
    <property type="match status" value="1"/>
</dbReference>
<evidence type="ECO:0000313" key="1">
    <source>
        <dbReference type="EMBL" id="GFP19860.1"/>
    </source>
</evidence>
<dbReference type="EMBL" id="BLRU01000162">
    <property type="protein sequence ID" value="GFP19860.1"/>
    <property type="molecule type" value="Genomic_DNA"/>
</dbReference>
<organism evidence="1 2">
    <name type="scientific">Candidatus Hakubella thermalkaliphila</name>
    <dbReference type="NCBI Taxonomy" id="2754717"/>
    <lineage>
        <taxon>Bacteria</taxon>
        <taxon>Bacillati</taxon>
        <taxon>Actinomycetota</taxon>
        <taxon>Actinomycetota incertae sedis</taxon>
        <taxon>Candidatus Hakubellales</taxon>
        <taxon>Candidatus Hakubellaceae</taxon>
        <taxon>Candidatus Hakubella</taxon>
    </lineage>
</organism>
<reference evidence="1 2" key="1">
    <citation type="journal article" date="2020" name="Front. Microbiol.">
        <title>Single-cell genomics of novel Actinobacteria with the Wood-Ljungdahl pathway discovered in a serpentinizing system.</title>
        <authorList>
            <person name="Merino N."/>
            <person name="Kawai M."/>
            <person name="Boyd E.S."/>
            <person name="Colman D.R."/>
            <person name="McGlynn S.E."/>
            <person name="Nealson K.H."/>
            <person name="Kurokawa K."/>
            <person name="Hongoh Y."/>
        </authorList>
    </citation>
    <scope>NUCLEOTIDE SEQUENCE [LARGE SCALE GENOMIC DNA]</scope>
    <source>
        <strain evidence="1 2">S03</strain>
    </source>
</reference>
<comment type="caution">
    <text evidence="1">The sequence shown here is derived from an EMBL/GenBank/DDBJ whole genome shotgun (WGS) entry which is preliminary data.</text>
</comment>
<evidence type="ECO:0008006" key="3">
    <source>
        <dbReference type="Google" id="ProtNLM"/>
    </source>
</evidence>
<dbReference type="Proteomes" id="UP000574717">
    <property type="component" value="Unassembled WGS sequence"/>
</dbReference>
<dbReference type="InterPro" id="IPR043128">
    <property type="entry name" value="Rev_trsase/Diguanyl_cyclase"/>
</dbReference>
<feature type="non-terminal residue" evidence="1">
    <location>
        <position position="1"/>
    </location>
</feature>
<name>A0A6V8NKM5_9ACTN</name>